<feature type="transmembrane region" description="Helical" evidence="8">
    <location>
        <begin position="282"/>
        <end position="298"/>
    </location>
</feature>
<protein>
    <submittedName>
        <fullName evidence="10">Multidrug resistance protein B</fullName>
    </submittedName>
</protein>
<organism evidence="10 11">
    <name type="scientific">Agrococcus casei LMG 22410</name>
    <dbReference type="NCBI Taxonomy" id="1255656"/>
    <lineage>
        <taxon>Bacteria</taxon>
        <taxon>Bacillati</taxon>
        <taxon>Actinomycetota</taxon>
        <taxon>Actinomycetes</taxon>
        <taxon>Micrococcales</taxon>
        <taxon>Microbacteriaceae</taxon>
        <taxon>Agrococcus</taxon>
    </lineage>
</organism>
<dbReference type="GeneID" id="303173433"/>
<evidence type="ECO:0000256" key="7">
    <source>
        <dbReference type="ARBA" id="ARBA00023136"/>
    </source>
</evidence>
<dbReference type="InterPro" id="IPR050930">
    <property type="entry name" value="MFS_Vesicular_Transporter"/>
</dbReference>
<feature type="transmembrane region" description="Helical" evidence="8">
    <location>
        <begin position="12"/>
        <end position="34"/>
    </location>
</feature>
<keyword evidence="5 8" id="KW-0812">Transmembrane</keyword>
<dbReference type="PROSITE" id="PS00216">
    <property type="entry name" value="SUGAR_TRANSPORT_1"/>
    <property type="match status" value="1"/>
</dbReference>
<feature type="transmembrane region" description="Helical" evidence="8">
    <location>
        <begin position="40"/>
        <end position="66"/>
    </location>
</feature>
<evidence type="ECO:0000256" key="6">
    <source>
        <dbReference type="ARBA" id="ARBA00022989"/>
    </source>
</evidence>
<proteinExistence type="inferred from homology"/>
<feature type="transmembrane region" description="Helical" evidence="8">
    <location>
        <begin position="78"/>
        <end position="97"/>
    </location>
</feature>
<feature type="transmembrane region" description="Helical" evidence="8">
    <location>
        <begin position="341"/>
        <end position="363"/>
    </location>
</feature>
<dbReference type="EMBL" id="FUHU01000038">
    <property type="protein sequence ID" value="SJM63862.1"/>
    <property type="molecule type" value="Genomic_DNA"/>
</dbReference>
<keyword evidence="6 8" id="KW-1133">Transmembrane helix</keyword>
<evidence type="ECO:0000256" key="2">
    <source>
        <dbReference type="ARBA" id="ARBA00007520"/>
    </source>
</evidence>
<dbReference type="CDD" id="cd17325">
    <property type="entry name" value="MFS_MdtG_SLC18_like"/>
    <property type="match status" value="1"/>
</dbReference>
<dbReference type="Pfam" id="PF05977">
    <property type="entry name" value="MFS_3"/>
    <property type="match status" value="1"/>
</dbReference>
<dbReference type="PROSITE" id="PS50850">
    <property type="entry name" value="MFS"/>
    <property type="match status" value="1"/>
</dbReference>
<dbReference type="InterPro" id="IPR001958">
    <property type="entry name" value="Tet-R_TetA/multi-R_MdtG-like"/>
</dbReference>
<dbReference type="Gene3D" id="1.20.1250.20">
    <property type="entry name" value="MFS general substrate transporter like domains"/>
    <property type="match status" value="1"/>
</dbReference>
<dbReference type="AlphaFoldDB" id="A0A1R4G773"/>
<dbReference type="Gene3D" id="1.20.1720.10">
    <property type="entry name" value="Multidrug resistance protein D"/>
    <property type="match status" value="1"/>
</dbReference>
<dbReference type="SUPFAM" id="SSF103473">
    <property type="entry name" value="MFS general substrate transporter"/>
    <property type="match status" value="1"/>
</dbReference>
<keyword evidence="4" id="KW-1003">Cell membrane</keyword>
<feature type="domain" description="Major facilitator superfamily (MFS) profile" evidence="9">
    <location>
        <begin position="12"/>
        <end position="395"/>
    </location>
</feature>
<keyword evidence="11" id="KW-1185">Reference proteome</keyword>
<dbReference type="InterPro" id="IPR036259">
    <property type="entry name" value="MFS_trans_sf"/>
</dbReference>
<dbReference type="InterPro" id="IPR005829">
    <property type="entry name" value="Sugar_transporter_CS"/>
</dbReference>
<feature type="transmembrane region" description="Helical" evidence="8">
    <location>
        <begin position="304"/>
        <end position="321"/>
    </location>
</feature>
<feature type="transmembrane region" description="Helical" evidence="8">
    <location>
        <begin position="167"/>
        <end position="185"/>
    </location>
</feature>
<dbReference type="InterPro" id="IPR011701">
    <property type="entry name" value="MFS"/>
</dbReference>
<evidence type="ECO:0000256" key="4">
    <source>
        <dbReference type="ARBA" id="ARBA00022475"/>
    </source>
</evidence>
<feature type="transmembrane region" description="Helical" evidence="8">
    <location>
        <begin position="250"/>
        <end position="270"/>
    </location>
</feature>
<dbReference type="Proteomes" id="UP000195787">
    <property type="component" value="Unassembled WGS sequence"/>
</dbReference>
<dbReference type="GO" id="GO:0022857">
    <property type="term" value="F:transmembrane transporter activity"/>
    <property type="evidence" value="ECO:0007669"/>
    <property type="project" value="InterPro"/>
</dbReference>
<evidence type="ECO:0000313" key="11">
    <source>
        <dbReference type="Proteomes" id="UP000195787"/>
    </source>
</evidence>
<dbReference type="PANTHER" id="PTHR23506:SF23">
    <property type="entry name" value="GH10249P"/>
    <property type="match status" value="1"/>
</dbReference>
<dbReference type="OrthoDB" id="9793283at2"/>
<gene>
    <name evidence="10" type="ORF">CZ674_09415</name>
</gene>
<feature type="transmembrane region" description="Helical" evidence="8">
    <location>
        <begin position="220"/>
        <end position="244"/>
    </location>
</feature>
<comment type="subcellular location">
    <subcellularLocation>
        <location evidence="1">Cell membrane</location>
        <topology evidence="1">Multi-pass membrane protein</topology>
    </subcellularLocation>
</comment>
<evidence type="ECO:0000256" key="8">
    <source>
        <dbReference type="SAM" id="Phobius"/>
    </source>
</evidence>
<evidence type="ECO:0000256" key="5">
    <source>
        <dbReference type="ARBA" id="ARBA00022692"/>
    </source>
</evidence>
<dbReference type="RefSeq" id="WP_086992287.1">
    <property type="nucleotide sequence ID" value="NZ_FUHU01000038.1"/>
</dbReference>
<evidence type="ECO:0000256" key="1">
    <source>
        <dbReference type="ARBA" id="ARBA00004651"/>
    </source>
</evidence>
<dbReference type="InterPro" id="IPR020846">
    <property type="entry name" value="MFS_dom"/>
</dbReference>
<dbReference type="InterPro" id="IPR010290">
    <property type="entry name" value="TM_effector"/>
</dbReference>
<feature type="transmembrane region" description="Helical" evidence="8">
    <location>
        <begin position="369"/>
        <end position="389"/>
    </location>
</feature>
<evidence type="ECO:0000313" key="10">
    <source>
        <dbReference type="EMBL" id="SJM63862.1"/>
    </source>
</evidence>
<reference evidence="10 11" key="1">
    <citation type="submission" date="2017-02" db="EMBL/GenBank/DDBJ databases">
        <authorList>
            <person name="Peterson S.W."/>
        </authorList>
    </citation>
    <scope>NUCLEOTIDE SEQUENCE [LARGE SCALE GENOMIC DNA]</scope>
    <source>
        <strain evidence="10 11">LMG 22410</strain>
    </source>
</reference>
<comment type="similarity">
    <text evidence="2">Belongs to the major facilitator superfamily. TCR/Tet family.</text>
</comment>
<name>A0A1R4G773_9MICO</name>
<accession>A0A1R4G773</accession>
<evidence type="ECO:0000259" key="9">
    <source>
        <dbReference type="PROSITE" id="PS50850"/>
    </source>
</evidence>
<feature type="transmembrane region" description="Helical" evidence="8">
    <location>
        <begin position="139"/>
        <end position="161"/>
    </location>
</feature>
<sequence length="409" mass="41866">MTTQTTPRLPFEIWALIAGSFAVAVGYGVVAPVLPQLASSFGVSITAASAIVSAFAAMRLVFAPAAGWFVNKWGERPTYTIGLLIVAASTGACAIAATYGQLLVLRAAGGIGSTMFSIAATGLLIRLAPVKMRGRISSYNAASFLLGGLLGPVLGGVVAGFGLRAPFVFYFGMLLIAAALVGIALRRSTTLPSRRDRADQPVAPARLWDAIRHSQYRSALLSFFAFGWGSFGVRVATIPLFLTVGLGADAAAAGWALATYAAGNAIFIFPSGRWADSLGRKPLLLIGYAVGGAGFAIVPFADSVVTVCIAMAVAGVGSAFIGPAQQATIADVVGKRPGGQVVATSQMVMDLGAVIGPIIVGLIVDLSGFGLAFGITAGIMALVAILWVFTKDSRVLQPPDTGALPTATQ</sequence>
<feature type="transmembrane region" description="Helical" evidence="8">
    <location>
        <begin position="103"/>
        <end position="127"/>
    </location>
</feature>
<dbReference type="PANTHER" id="PTHR23506">
    <property type="entry name" value="GH10249P"/>
    <property type="match status" value="1"/>
</dbReference>
<evidence type="ECO:0000256" key="3">
    <source>
        <dbReference type="ARBA" id="ARBA00022448"/>
    </source>
</evidence>
<dbReference type="GO" id="GO:0005886">
    <property type="term" value="C:plasma membrane"/>
    <property type="evidence" value="ECO:0007669"/>
    <property type="project" value="UniProtKB-SubCell"/>
</dbReference>
<dbReference type="Pfam" id="PF07690">
    <property type="entry name" value="MFS_1"/>
    <property type="match status" value="1"/>
</dbReference>
<keyword evidence="3" id="KW-0813">Transport</keyword>
<keyword evidence="7 8" id="KW-0472">Membrane</keyword>
<dbReference type="PRINTS" id="PR01035">
    <property type="entry name" value="TCRTETA"/>
</dbReference>